<feature type="transmembrane region" description="Helical" evidence="7">
    <location>
        <begin position="172"/>
        <end position="191"/>
    </location>
</feature>
<dbReference type="Pfam" id="PF07690">
    <property type="entry name" value="MFS_1"/>
    <property type="match status" value="1"/>
</dbReference>
<dbReference type="RefSeq" id="WP_145086243.1">
    <property type="nucleotide sequence ID" value="NZ_VLKH01000012.1"/>
</dbReference>
<proteinExistence type="inferred from homology"/>
<evidence type="ECO:0000256" key="7">
    <source>
        <dbReference type="SAM" id="Phobius"/>
    </source>
</evidence>
<comment type="caution">
    <text evidence="9">The sequence shown here is derived from an EMBL/GenBank/DDBJ whole genome shotgun (WGS) entry which is preliminary data.</text>
</comment>
<accession>A0A562J4E8</accession>
<evidence type="ECO:0000313" key="9">
    <source>
        <dbReference type="EMBL" id="TWH77784.1"/>
    </source>
</evidence>
<evidence type="ECO:0000256" key="6">
    <source>
        <dbReference type="ARBA" id="ARBA00023136"/>
    </source>
</evidence>
<evidence type="ECO:0000256" key="3">
    <source>
        <dbReference type="ARBA" id="ARBA00022448"/>
    </source>
</evidence>
<gene>
    <name evidence="9" type="ORF">LY60_03294</name>
</gene>
<comment type="subcellular location">
    <subcellularLocation>
        <location evidence="1">Cell membrane</location>
        <topology evidence="1">Multi-pass membrane protein</topology>
    </subcellularLocation>
</comment>
<dbReference type="GO" id="GO:0005886">
    <property type="term" value="C:plasma membrane"/>
    <property type="evidence" value="ECO:0007669"/>
    <property type="project" value="UniProtKB-SubCell"/>
</dbReference>
<keyword evidence="4 7" id="KW-0812">Transmembrane</keyword>
<protein>
    <submittedName>
        <fullName evidence="9">Fucose permease</fullName>
    </submittedName>
</protein>
<feature type="transmembrane region" description="Helical" evidence="7">
    <location>
        <begin position="281"/>
        <end position="298"/>
    </location>
</feature>
<dbReference type="InterPro" id="IPR011701">
    <property type="entry name" value="MFS"/>
</dbReference>
<keyword evidence="3" id="KW-0813">Transport</keyword>
<comment type="similarity">
    <text evidence="2">Belongs to the major facilitator superfamily.</text>
</comment>
<reference evidence="9 10" key="1">
    <citation type="submission" date="2019-07" db="EMBL/GenBank/DDBJ databases">
        <title>Genomic Encyclopedia of Type Strains, Phase I: the one thousand microbial genomes (KMG-I) project.</title>
        <authorList>
            <person name="Kyrpides N."/>
        </authorList>
    </citation>
    <scope>NUCLEOTIDE SEQUENCE [LARGE SCALE GENOMIC DNA]</scope>
    <source>
        <strain evidence="9 10">DSM 13558</strain>
    </source>
</reference>
<dbReference type="EMBL" id="VLKH01000012">
    <property type="protein sequence ID" value="TWH77784.1"/>
    <property type="molecule type" value="Genomic_DNA"/>
</dbReference>
<dbReference type="InterPro" id="IPR051788">
    <property type="entry name" value="MFS_Transporter"/>
</dbReference>
<dbReference type="PANTHER" id="PTHR23514:SF3">
    <property type="entry name" value="BYPASS OF STOP CODON PROTEIN 6"/>
    <property type="match status" value="1"/>
</dbReference>
<feature type="transmembrane region" description="Helical" evidence="7">
    <location>
        <begin position="362"/>
        <end position="388"/>
    </location>
</feature>
<feature type="transmembrane region" description="Helical" evidence="7">
    <location>
        <begin position="248"/>
        <end position="269"/>
    </location>
</feature>
<name>A0A562J4E8_9FIRM</name>
<feature type="transmembrane region" description="Helical" evidence="7">
    <location>
        <begin position="304"/>
        <end position="321"/>
    </location>
</feature>
<feature type="transmembrane region" description="Helical" evidence="7">
    <location>
        <begin position="333"/>
        <end position="356"/>
    </location>
</feature>
<keyword evidence="5 7" id="KW-1133">Transmembrane helix</keyword>
<evidence type="ECO:0000259" key="8">
    <source>
        <dbReference type="PROSITE" id="PS50850"/>
    </source>
</evidence>
<organism evidence="9 10">
    <name type="scientific">Sedimentibacter saalensis</name>
    <dbReference type="NCBI Taxonomy" id="130788"/>
    <lineage>
        <taxon>Bacteria</taxon>
        <taxon>Bacillati</taxon>
        <taxon>Bacillota</taxon>
        <taxon>Tissierellia</taxon>
        <taxon>Sedimentibacter</taxon>
    </lineage>
</organism>
<keyword evidence="10" id="KW-1185">Reference proteome</keyword>
<dbReference type="InterPro" id="IPR036259">
    <property type="entry name" value="MFS_trans_sf"/>
</dbReference>
<feature type="transmembrane region" description="Helical" evidence="7">
    <location>
        <begin position="84"/>
        <end position="117"/>
    </location>
</feature>
<feature type="domain" description="Major facilitator superfamily (MFS) profile" evidence="8">
    <location>
        <begin position="17"/>
        <end position="393"/>
    </location>
</feature>
<dbReference type="SUPFAM" id="SSF103473">
    <property type="entry name" value="MFS general substrate transporter"/>
    <property type="match status" value="1"/>
</dbReference>
<sequence length="403" mass="43639">MKNKSFYTQLNKEQRYILNCCFFVFAINGIYAMSLGSLLPLISAEYGLKDTVSGALLSAHQVGNLISGFIAGILPLYLGRKKSIMFLCSFVVMGFSIMILTGNPILLILGFLFTGLSRGSISNFNNSVVNELSDSSPVALNILHSIFAVGALISPFLVILCTYISNEQGWKIAAGVMVFLCLISIFLFSRMKIDNAEKEAKKVKVSYGFLKNADFLISCGILFFYLCAEAAINGWMVKYFIDSHIMTIQYAQMLASLLWLVILVGRLTCAFLGDRISKKTLLLLTSFGTAAFYLLLLSTNNLKIITFAIMGLGFSMAGIYATTVSTVGNIIKLYPIAMGVLLVLGGMGAIIMPVLTGAISDAYGIAAGMGAIVVANVLMILCVILYALRSKAHAEADKAYVIN</sequence>
<dbReference type="AlphaFoldDB" id="A0A562J4E8"/>
<feature type="transmembrane region" description="Helical" evidence="7">
    <location>
        <begin position="54"/>
        <end position="78"/>
    </location>
</feature>
<feature type="transmembrane region" description="Helical" evidence="7">
    <location>
        <begin position="16"/>
        <end position="42"/>
    </location>
</feature>
<keyword evidence="6 7" id="KW-0472">Membrane</keyword>
<dbReference type="OrthoDB" id="44917at2"/>
<evidence type="ECO:0000256" key="1">
    <source>
        <dbReference type="ARBA" id="ARBA00004651"/>
    </source>
</evidence>
<dbReference type="Gene3D" id="1.20.1250.20">
    <property type="entry name" value="MFS general substrate transporter like domains"/>
    <property type="match status" value="2"/>
</dbReference>
<evidence type="ECO:0000313" key="10">
    <source>
        <dbReference type="Proteomes" id="UP000315343"/>
    </source>
</evidence>
<feature type="transmembrane region" description="Helical" evidence="7">
    <location>
        <begin position="138"/>
        <end position="166"/>
    </location>
</feature>
<dbReference type="PANTHER" id="PTHR23514">
    <property type="entry name" value="BYPASS OF STOP CODON PROTEIN 6"/>
    <property type="match status" value="1"/>
</dbReference>
<dbReference type="PROSITE" id="PS50850">
    <property type="entry name" value="MFS"/>
    <property type="match status" value="1"/>
</dbReference>
<evidence type="ECO:0000256" key="5">
    <source>
        <dbReference type="ARBA" id="ARBA00022989"/>
    </source>
</evidence>
<dbReference type="InterPro" id="IPR020846">
    <property type="entry name" value="MFS_dom"/>
</dbReference>
<evidence type="ECO:0000256" key="4">
    <source>
        <dbReference type="ARBA" id="ARBA00022692"/>
    </source>
</evidence>
<dbReference type="Proteomes" id="UP000315343">
    <property type="component" value="Unassembled WGS sequence"/>
</dbReference>
<dbReference type="GO" id="GO:0022857">
    <property type="term" value="F:transmembrane transporter activity"/>
    <property type="evidence" value="ECO:0007669"/>
    <property type="project" value="InterPro"/>
</dbReference>
<evidence type="ECO:0000256" key="2">
    <source>
        <dbReference type="ARBA" id="ARBA00008335"/>
    </source>
</evidence>